<protein>
    <submittedName>
        <fullName evidence="2">Uncharacterized protein</fullName>
    </submittedName>
</protein>
<dbReference type="Gene3D" id="1.10.238.20">
    <property type="entry name" value="Pheromone/general odorant binding protein domain"/>
    <property type="match status" value="1"/>
</dbReference>
<keyword evidence="3" id="KW-1185">Reference proteome</keyword>
<feature type="signal peptide" evidence="1">
    <location>
        <begin position="1"/>
        <end position="20"/>
    </location>
</feature>
<dbReference type="InterPro" id="IPR036728">
    <property type="entry name" value="PBP_GOBP_sf"/>
</dbReference>
<comment type="caution">
    <text evidence="2">The sequence shown here is derived from an EMBL/GenBank/DDBJ whole genome shotgun (WGS) entry which is preliminary data.</text>
</comment>
<organism evidence="2 3">
    <name type="scientific">Pyrocoelia pectoralis</name>
    <dbReference type="NCBI Taxonomy" id="417401"/>
    <lineage>
        <taxon>Eukaryota</taxon>
        <taxon>Metazoa</taxon>
        <taxon>Ecdysozoa</taxon>
        <taxon>Arthropoda</taxon>
        <taxon>Hexapoda</taxon>
        <taxon>Insecta</taxon>
        <taxon>Pterygota</taxon>
        <taxon>Neoptera</taxon>
        <taxon>Endopterygota</taxon>
        <taxon>Coleoptera</taxon>
        <taxon>Polyphaga</taxon>
        <taxon>Elateriformia</taxon>
        <taxon>Elateroidea</taxon>
        <taxon>Lampyridae</taxon>
        <taxon>Lampyrinae</taxon>
        <taxon>Pyrocoelia</taxon>
    </lineage>
</organism>
<dbReference type="GO" id="GO:0005549">
    <property type="term" value="F:odorant binding"/>
    <property type="evidence" value="ECO:0007669"/>
    <property type="project" value="InterPro"/>
</dbReference>
<dbReference type="InterPro" id="IPR006170">
    <property type="entry name" value="PBP/GOBP"/>
</dbReference>
<dbReference type="Proteomes" id="UP001329430">
    <property type="component" value="Chromosome 2"/>
</dbReference>
<dbReference type="Pfam" id="PF01395">
    <property type="entry name" value="PBP_GOBP"/>
    <property type="match status" value="1"/>
</dbReference>
<dbReference type="CDD" id="cd23992">
    <property type="entry name" value="PBP_GOBP"/>
    <property type="match status" value="1"/>
</dbReference>
<evidence type="ECO:0000313" key="3">
    <source>
        <dbReference type="Proteomes" id="UP001329430"/>
    </source>
</evidence>
<gene>
    <name evidence="2" type="ORF">RI129_003952</name>
</gene>
<reference evidence="2 3" key="1">
    <citation type="journal article" date="2024" name="Insects">
        <title>An Improved Chromosome-Level Genome Assembly of the Firefly Pyrocoelia pectoralis.</title>
        <authorList>
            <person name="Fu X."/>
            <person name="Meyer-Rochow V.B."/>
            <person name="Ballantyne L."/>
            <person name="Zhu X."/>
        </authorList>
    </citation>
    <scope>NUCLEOTIDE SEQUENCE [LARGE SCALE GENOMIC DNA]</scope>
    <source>
        <strain evidence="2">XCY_ONT2</strain>
    </source>
</reference>
<sequence length="140" mass="16091">MTKMTCLLFLTMFVLHQVHCNSGLSVEDKCREETKLSETKFMASFREENISEQDEEYGKHFHCVWLKRGLLNNDGSINKVKVGEFLENEIAQDFRLTDSIKEKFRKDAEECSKIESSSVQGKAVKLKNCITSSIRSFVPS</sequence>
<dbReference type="AlphaFoldDB" id="A0AAN7VHR1"/>
<name>A0AAN7VHR1_9COLE</name>
<accession>A0AAN7VHR1</accession>
<proteinExistence type="predicted"/>
<dbReference type="SUPFAM" id="SSF47565">
    <property type="entry name" value="Insect pheromone/odorant-binding proteins"/>
    <property type="match status" value="1"/>
</dbReference>
<evidence type="ECO:0000313" key="2">
    <source>
        <dbReference type="EMBL" id="KAK5649060.1"/>
    </source>
</evidence>
<evidence type="ECO:0000256" key="1">
    <source>
        <dbReference type="SAM" id="SignalP"/>
    </source>
</evidence>
<feature type="chain" id="PRO_5042997269" evidence="1">
    <location>
        <begin position="21"/>
        <end position="140"/>
    </location>
</feature>
<keyword evidence="1" id="KW-0732">Signal</keyword>
<dbReference type="EMBL" id="JAVRBK010000002">
    <property type="protein sequence ID" value="KAK5649060.1"/>
    <property type="molecule type" value="Genomic_DNA"/>
</dbReference>